<gene>
    <name evidence="8" type="ORF">VP01_1928g9</name>
</gene>
<accession>A0A0L6VCF7</accession>
<dbReference type="SMART" id="SM00490">
    <property type="entry name" value="HELICc"/>
    <property type="match status" value="1"/>
</dbReference>
<dbReference type="PROSITE" id="PS51194">
    <property type="entry name" value="HELICASE_CTER"/>
    <property type="match status" value="1"/>
</dbReference>
<sequence length="627" mass="70531">MLSYAATTTRFGPGSTKISPKVLGLQALQQFTKDPDAIWKSPFQESWITKVFEAQKSLAYLLPPMVELYNKTVVIQPLRALAMETITTLKQHNIPAIFIDNCQDIPLGHDTQVMVVTVEAASQMDFFTFFNGQQIKRFIIDEAHQYIDDQLYRTYMAGVARLRSVMGQFVFTTGSLSPSQQNKLLSETFNLIQVQEFREYTVRPELFFEVRDQKITAVVAMWFMVKDEWLKNCINNQSRMMVFVQSHNGVENLGRTLDHKGIPTSHYHAAMERSAGEEQIKKWWQTDRCIMVATCAFGAGINYPHVRCVICLGIPNSTNLNQMFQQAGCAGRDGKQAHVILVSQATPIWPSDKVTHQLLNPGTFPIRVISSVLDKNGTSCLSNPMQTNCRPCALIKTGKLTSPPEDTDMQYLGVETSGSDGGIGGRSGAVSGHNMVGLGQCPPNSAPNINQIHAQKTHLTDHQLAARLVFLKEKYQECCGWCLAKTGLIERHVEKWCGGGSQYAYFSCRSKEHKSNMCIVPRLFGIIQKNYVQNICFRCGLSAGAFDHFKFHTEPMTKEKCGSGMMQTGDQYCWYLFYHHKHLVKKYLGSEEASAKEFAEWLGGRGKTFRCNMWTMFSECLSLLAGV</sequence>
<comment type="caution">
    <text evidence="8">The sequence shown here is derived from an EMBL/GenBank/DDBJ whole genome shotgun (WGS) entry which is preliminary data.</text>
</comment>
<comment type="similarity">
    <text evidence="1">Belongs to the helicase family. RecQ subfamily.</text>
</comment>
<dbReference type="GO" id="GO:0005634">
    <property type="term" value="C:nucleus"/>
    <property type="evidence" value="ECO:0007669"/>
    <property type="project" value="TreeGrafter"/>
</dbReference>
<evidence type="ECO:0000256" key="1">
    <source>
        <dbReference type="ARBA" id="ARBA00005446"/>
    </source>
</evidence>
<keyword evidence="2" id="KW-0547">Nucleotide-binding</keyword>
<dbReference type="InterPro" id="IPR001650">
    <property type="entry name" value="Helicase_C-like"/>
</dbReference>
<keyword evidence="3" id="KW-0067">ATP-binding</keyword>
<dbReference type="OrthoDB" id="10261556at2759"/>
<dbReference type="STRING" id="27349.A0A0L6VCF7"/>
<name>A0A0L6VCF7_9BASI</name>
<dbReference type="InterPro" id="IPR014001">
    <property type="entry name" value="Helicase_ATP-bd"/>
</dbReference>
<dbReference type="GO" id="GO:0043138">
    <property type="term" value="F:3'-5' DNA helicase activity"/>
    <property type="evidence" value="ECO:0007669"/>
    <property type="project" value="UniProtKB-EC"/>
</dbReference>
<dbReference type="VEuPathDB" id="FungiDB:VP01_1928g9"/>
<dbReference type="PANTHER" id="PTHR13710">
    <property type="entry name" value="DNA HELICASE RECQ FAMILY MEMBER"/>
    <property type="match status" value="1"/>
</dbReference>
<dbReference type="SMART" id="SM00487">
    <property type="entry name" value="DEXDc"/>
    <property type="match status" value="1"/>
</dbReference>
<dbReference type="Pfam" id="PF00271">
    <property type="entry name" value="Helicase_C"/>
    <property type="match status" value="1"/>
</dbReference>
<evidence type="ECO:0000259" key="6">
    <source>
        <dbReference type="PROSITE" id="PS51192"/>
    </source>
</evidence>
<evidence type="ECO:0000313" key="9">
    <source>
        <dbReference type="Proteomes" id="UP000037035"/>
    </source>
</evidence>
<feature type="domain" description="Helicase ATP-binding" evidence="6">
    <location>
        <begin position="56"/>
        <end position="194"/>
    </location>
</feature>
<evidence type="ECO:0000256" key="3">
    <source>
        <dbReference type="ARBA" id="ARBA00022840"/>
    </source>
</evidence>
<dbReference type="InterPro" id="IPR011545">
    <property type="entry name" value="DEAD/DEAH_box_helicase_dom"/>
</dbReference>
<dbReference type="PROSITE" id="PS51192">
    <property type="entry name" value="HELICASE_ATP_BIND_1"/>
    <property type="match status" value="1"/>
</dbReference>
<dbReference type="GO" id="GO:0005694">
    <property type="term" value="C:chromosome"/>
    <property type="evidence" value="ECO:0007669"/>
    <property type="project" value="TreeGrafter"/>
</dbReference>
<dbReference type="GO" id="GO:0005524">
    <property type="term" value="F:ATP binding"/>
    <property type="evidence" value="ECO:0007669"/>
    <property type="project" value="UniProtKB-KW"/>
</dbReference>
<organism evidence="8 9">
    <name type="scientific">Puccinia sorghi</name>
    <dbReference type="NCBI Taxonomy" id="27349"/>
    <lineage>
        <taxon>Eukaryota</taxon>
        <taxon>Fungi</taxon>
        <taxon>Dikarya</taxon>
        <taxon>Basidiomycota</taxon>
        <taxon>Pucciniomycotina</taxon>
        <taxon>Pucciniomycetes</taxon>
        <taxon>Pucciniales</taxon>
        <taxon>Pucciniaceae</taxon>
        <taxon>Puccinia</taxon>
    </lineage>
</organism>
<protein>
    <recommendedName>
        <fullName evidence="5">DNA 3'-5' helicase</fullName>
        <ecNumber evidence="5">5.6.2.4</ecNumber>
    </recommendedName>
</protein>
<evidence type="ECO:0000259" key="7">
    <source>
        <dbReference type="PROSITE" id="PS51194"/>
    </source>
</evidence>
<evidence type="ECO:0000256" key="4">
    <source>
        <dbReference type="ARBA" id="ARBA00034617"/>
    </source>
</evidence>
<dbReference type="AlphaFoldDB" id="A0A0L6VCF7"/>
<dbReference type="EMBL" id="LAVV01006757">
    <property type="protein sequence ID" value="KNZ58456.1"/>
    <property type="molecule type" value="Genomic_DNA"/>
</dbReference>
<dbReference type="PANTHER" id="PTHR13710:SF145">
    <property type="entry name" value="ATP-DEPENDENT DNA HELICASE"/>
    <property type="match status" value="1"/>
</dbReference>
<dbReference type="Pfam" id="PF00270">
    <property type="entry name" value="DEAD"/>
    <property type="match status" value="1"/>
</dbReference>
<evidence type="ECO:0000256" key="2">
    <source>
        <dbReference type="ARBA" id="ARBA00022741"/>
    </source>
</evidence>
<feature type="domain" description="Helicase C-terminal" evidence="7">
    <location>
        <begin position="225"/>
        <end position="377"/>
    </location>
</feature>
<proteinExistence type="inferred from homology"/>
<dbReference type="SUPFAM" id="SSF52540">
    <property type="entry name" value="P-loop containing nucleoside triphosphate hydrolases"/>
    <property type="match status" value="1"/>
</dbReference>
<dbReference type="Proteomes" id="UP000037035">
    <property type="component" value="Unassembled WGS sequence"/>
</dbReference>
<keyword evidence="9" id="KW-1185">Reference proteome</keyword>
<evidence type="ECO:0000256" key="5">
    <source>
        <dbReference type="ARBA" id="ARBA00034808"/>
    </source>
</evidence>
<reference evidence="8 9" key="1">
    <citation type="submission" date="2015-08" db="EMBL/GenBank/DDBJ databases">
        <title>Next Generation Sequencing and Analysis of the Genome of Puccinia sorghi L Schw, the Causal Agent of Maize Common Rust.</title>
        <authorList>
            <person name="Rochi L."/>
            <person name="Burguener G."/>
            <person name="Darino M."/>
            <person name="Turjanski A."/>
            <person name="Kreff E."/>
            <person name="Dieguez M.J."/>
            <person name="Sacco F."/>
        </authorList>
    </citation>
    <scope>NUCLEOTIDE SEQUENCE [LARGE SCALE GENOMIC DNA]</scope>
    <source>
        <strain evidence="8 9">RO10H11247</strain>
    </source>
</reference>
<comment type="catalytic activity">
    <reaction evidence="4">
        <text>Couples ATP hydrolysis with the unwinding of duplex DNA by translocating in the 3'-5' direction.</text>
        <dbReference type="EC" id="5.6.2.4"/>
    </reaction>
</comment>
<dbReference type="GO" id="GO:0003676">
    <property type="term" value="F:nucleic acid binding"/>
    <property type="evidence" value="ECO:0007669"/>
    <property type="project" value="InterPro"/>
</dbReference>
<dbReference type="Gene3D" id="3.40.50.300">
    <property type="entry name" value="P-loop containing nucleotide triphosphate hydrolases"/>
    <property type="match status" value="2"/>
</dbReference>
<evidence type="ECO:0000313" key="8">
    <source>
        <dbReference type="EMBL" id="KNZ58456.1"/>
    </source>
</evidence>
<dbReference type="InterPro" id="IPR027417">
    <property type="entry name" value="P-loop_NTPase"/>
</dbReference>
<dbReference type="EC" id="5.6.2.4" evidence="5"/>